<comment type="caution">
    <text evidence="3">The sequence shown here is derived from an EMBL/GenBank/DDBJ whole genome shotgun (WGS) entry which is preliminary data.</text>
</comment>
<feature type="transmembrane region" description="Helical" evidence="2">
    <location>
        <begin position="1866"/>
        <end position="1885"/>
    </location>
</feature>
<organism evidence="3 4">
    <name type="scientific">Paramecium sonneborni</name>
    <dbReference type="NCBI Taxonomy" id="65129"/>
    <lineage>
        <taxon>Eukaryota</taxon>
        <taxon>Sar</taxon>
        <taxon>Alveolata</taxon>
        <taxon>Ciliophora</taxon>
        <taxon>Intramacronucleata</taxon>
        <taxon>Oligohymenophorea</taxon>
        <taxon>Peniculida</taxon>
        <taxon>Parameciidae</taxon>
        <taxon>Paramecium</taxon>
    </lineage>
</organism>
<proteinExistence type="predicted"/>
<feature type="transmembrane region" description="Helical" evidence="2">
    <location>
        <begin position="145"/>
        <end position="171"/>
    </location>
</feature>
<feature type="region of interest" description="Disordered" evidence="1">
    <location>
        <begin position="1331"/>
        <end position="1420"/>
    </location>
</feature>
<feature type="compositionally biased region" description="Basic and acidic residues" evidence="1">
    <location>
        <begin position="1458"/>
        <end position="1473"/>
    </location>
</feature>
<gene>
    <name evidence="3" type="ORF">PSON_ATCC_30995.1.T0670068</name>
</gene>
<keyword evidence="2" id="KW-1133">Transmembrane helix</keyword>
<dbReference type="EMBL" id="CAJJDN010000067">
    <property type="protein sequence ID" value="CAD8096786.1"/>
    <property type="molecule type" value="Genomic_DNA"/>
</dbReference>
<dbReference type="Proteomes" id="UP000692954">
    <property type="component" value="Unassembled WGS sequence"/>
</dbReference>
<protein>
    <submittedName>
        <fullName evidence="3">Uncharacterized protein</fullName>
    </submittedName>
</protein>
<dbReference type="PANTHER" id="PTHR31600:SF2">
    <property type="entry name" value="GAMETE ENRICHED GENE 10 PROTEIN-RELATED"/>
    <property type="match status" value="1"/>
</dbReference>
<dbReference type="InterPro" id="IPR052994">
    <property type="entry name" value="Tiny_macrocysts_regulators"/>
</dbReference>
<evidence type="ECO:0000313" key="3">
    <source>
        <dbReference type="EMBL" id="CAD8096786.1"/>
    </source>
</evidence>
<keyword evidence="2" id="KW-0812">Transmembrane</keyword>
<evidence type="ECO:0000313" key="4">
    <source>
        <dbReference type="Proteomes" id="UP000692954"/>
    </source>
</evidence>
<feature type="region of interest" description="Disordered" evidence="1">
    <location>
        <begin position="1216"/>
        <end position="1243"/>
    </location>
</feature>
<evidence type="ECO:0000256" key="1">
    <source>
        <dbReference type="SAM" id="MobiDB-lite"/>
    </source>
</evidence>
<feature type="transmembrane region" description="Helical" evidence="2">
    <location>
        <begin position="99"/>
        <end position="124"/>
    </location>
</feature>
<keyword evidence="2" id="KW-0472">Membrane</keyword>
<keyword evidence="4" id="KW-1185">Reference proteome</keyword>
<dbReference type="OrthoDB" id="301255at2759"/>
<reference evidence="3" key="1">
    <citation type="submission" date="2021-01" db="EMBL/GenBank/DDBJ databases">
        <authorList>
            <consortium name="Genoscope - CEA"/>
            <person name="William W."/>
        </authorList>
    </citation>
    <scope>NUCLEOTIDE SEQUENCE</scope>
</reference>
<feature type="transmembrane region" description="Helical" evidence="2">
    <location>
        <begin position="270"/>
        <end position="290"/>
    </location>
</feature>
<feature type="transmembrane region" description="Helical" evidence="2">
    <location>
        <begin position="1744"/>
        <end position="1767"/>
    </location>
</feature>
<name>A0A8S1P1B8_9CILI</name>
<feature type="transmembrane region" description="Helical" evidence="2">
    <location>
        <begin position="177"/>
        <end position="199"/>
    </location>
</feature>
<feature type="region of interest" description="Disordered" evidence="1">
    <location>
        <begin position="1452"/>
        <end position="1503"/>
    </location>
</feature>
<feature type="transmembrane region" description="Helical" evidence="2">
    <location>
        <begin position="61"/>
        <end position="79"/>
    </location>
</feature>
<dbReference type="PANTHER" id="PTHR31600">
    <property type="entry name" value="TINY MACROCYSTS PROTEIN B-RELATED"/>
    <property type="match status" value="1"/>
</dbReference>
<feature type="compositionally biased region" description="Polar residues" evidence="1">
    <location>
        <begin position="1474"/>
        <end position="1494"/>
    </location>
</feature>
<evidence type="ECO:0000256" key="2">
    <source>
        <dbReference type="SAM" id="Phobius"/>
    </source>
</evidence>
<feature type="transmembrane region" description="Helical" evidence="2">
    <location>
        <begin position="211"/>
        <end position="231"/>
    </location>
</feature>
<feature type="compositionally biased region" description="Pro residues" evidence="1">
    <location>
        <begin position="1377"/>
        <end position="1390"/>
    </location>
</feature>
<feature type="transmembrane region" description="Helical" evidence="2">
    <location>
        <begin position="243"/>
        <end position="263"/>
    </location>
</feature>
<feature type="transmembrane region" description="Helical" evidence="2">
    <location>
        <begin position="2125"/>
        <end position="2148"/>
    </location>
</feature>
<sequence length="2182" mass="253681">MSLKELIVMVVRIENWQIIYTLNIIYQQRKMQQYQELSFGQVLSIEIAKIGDKKNLFGTKALIMVMINFVSLMSFSLKFEKNQGYEYFTHFLSVFTRPPNVLLIPMCILVLLLYLFAYGCLLWMSYWQYRSQNKMTMSKNKFKRLHIVLSLGSEIAVWLSCPILSINLGLFNKQSSAWSAVPIVNIFLHSIIVLIYFYFYRSYQFNQLGLYRTFNMASYCYYLIVIFIVAIDWNTDLQIQPFILWLLSIFQLIDIILFLPYKVTFENQMYLFGCAALFTVSSLGSLSQITSYINENNIFETFLLAFPIFFYLFKQLQAWKWKDLILYMRTGSMKQMDIKKLCSSIEALVWYVEQARIDSYLFFLSLFVLKYHTQNCNDPSCECKEELSKSNSQNAESMTHRSSFQSKTALLSNGDKNSNPQNISQNLDVSQFQKTIKDGSRKNDSFVGAQAQYEQVIKPTKAIIFQPMKFVQNNVINEDLISQYVKRQFHQTIQQLSFSLHLDEVEYLSLKYISFMFSFKQNSLSSLTKLKQIQSRTVQFSYFFRNVTKVTESQFIDALKLKHQEDKNSFEDQVKMNVTEIWRLEIVKDDIVKNIVSVLRKKIALWEDLCSGDIQNMDRFLDDIMKISLQIELSRQRVDMILSDFTNQVQRNYSYYLKYQCFRSLFFDSDYKQAVLFQRKVEDSWQLSRAAHKQGQIGNFQWLSGDLVTLEVSAGVQSGQIIKGVSNRLVDMLGYANYEDMIQNLRIRGLQSSHQSQNSDKLQISSIMPPYLTASHNYFISRFIHRGYTYYYDKPISSYGCDAQGFVFPVNINLSFNFQNLSDFTLLGSILKIKDDDEYLIFDEWGRILGVSIHTFDKLILKGALDEFGMVKFKSINQKLEKLGHLKNALLNKIARDDNAKLFKKTITMHQKQGTTKSQLKRTYQKPSDILLQFGSIQHFLPQVGKSITDLLAKDIFKKLQRESQEQFNKLTDNQKVQEVKQQNNNKVFEKQASNIFQRQISQFIDRQQSLNQGGLSSAMLDKDQYRNFIMNNFIDEKGLMKKNMSLLQDEKLVLYAPRNYNELIEYFNDAGERFMESKNDMETKSIRRQQMQNKYSYIKQQQNCYHLFDAEFQDFIDNKVRKYYSKALLKEALETHDAKLLQQVRYKCVSSIDVGVGGISDKDQFLYFVCKLSSLNLQTAKRKDVLKIHMKKEKNQQFDGGEELRKSLIQQASSIDSFDKEKPRKSLSIQQQESFGPPQQQIKYKGEIDQPIIVTLAIPDSRKYMSSLDRDDGPNMKVNFEAQNQKLNESSFDIENSMKESLIQNGGNHSMTQSLNLNVPQLMRQNSVEKMKQMQNTSKEYLKEQSSSLSEKKEEPPKKKLKLSFLRKMEKALVPKEPPSGTPTTPNAPPSFLQPIQQQQQQQQPEKQASSLSVPEEKKNSFLSPTGLFAKLFGRLNLRRVSNIEIKNDQFESQEQGFRENSENSEKEDMKRSGNSTPSGTNSMSSNNITSQGDQKEDDEELNNDDELVNIFEVMSQASNHQSIKSISAISMATHISLRCLKYQPRQAKSLQIFKIILIILNISCIISLLLTTQNYFDNLSVDNLSMRINNQYRYSAIVLQSSNSIDQQSLIKFDQIPNITKMNQIISYCFNLSLNISQSYFDVIESIQNAVSFPLPQPDVLLIPNDYQIASLQQFLTQQKIEIDSIQQINAYNRSDLAFKQLYNKSIDYLLNRLVFTQSQINYMSNQLRTSKNNNVLNKALIVTYLMASFGGLHLIVILLIVPFIKQINNIYFRVLSIVSRVTQEEAEDEIKKLTLSQHLLETQDDSWVTQNQIKLIFYNKSKDIDLNEKYTKNGSIKAKGKESSYFFSKLSDSTLSIWKDMGLYIMISSISIGYLIFSIIIIQTQINTFTPFIDNFDQTVSTSVYSTSLISKLSITPQRYLNLQPNSIPTQFTLLNFQQNQQISYFLQTISSDTNQIKSYITDMSKFLEQLNLDYGYDSNSSKINISSQNYQSRISYIQQLSVLSEINHLLKDNICYYSAETLCQESAQFDYFNTGLMGALDVLQKMQFSYQTFLNEYHQIQYSDQSDNTQQINNYYNTQDYKFLVMYGQELIFKTFDRLILLLETFLNDEKQSKNLLIQNLFIGIGIPIMLMTMLLAALEMILLKKKVRRVMLSLTFLPTFKFQDKIVLSLIKAILKI</sequence>
<feature type="compositionally biased region" description="Low complexity" evidence="1">
    <location>
        <begin position="1231"/>
        <end position="1242"/>
    </location>
</feature>
<accession>A0A8S1P1B8</accession>